<dbReference type="RefSeq" id="WP_068117201.1">
    <property type="nucleotide sequence ID" value="NZ_CCXJ01000072.1"/>
</dbReference>
<evidence type="ECO:0000313" key="2">
    <source>
        <dbReference type="Proteomes" id="UP001240447"/>
    </source>
</evidence>
<comment type="caution">
    <text evidence="1">The sequence shown here is derived from an EMBL/GenBank/DDBJ whole genome shotgun (WGS) entry which is preliminary data.</text>
</comment>
<protein>
    <recommendedName>
        <fullName evidence="3">ATP-binding protein</fullName>
    </recommendedName>
</protein>
<keyword evidence="2" id="KW-1185">Reference proteome</keyword>
<dbReference type="Proteomes" id="UP001240447">
    <property type="component" value="Unassembled WGS sequence"/>
</dbReference>
<name>A0ABT9NVE4_9ACTN</name>
<reference evidence="1 2" key="1">
    <citation type="submission" date="2023-07" db="EMBL/GenBank/DDBJ databases">
        <title>Sequencing the genomes of 1000 actinobacteria strains.</title>
        <authorList>
            <person name="Klenk H.-P."/>
        </authorList>
    </citation>
    <scope>NUCLEOTIDE SEQUENCE [LARGE SCALE GENOMIC DNA]</scope>
    <source>
        <strain evidence="1 2">GD13</strain>
    </source>
</reference>
<dbReference type="EMBL" id="JAUSQM010000001">
    <property type="protein sequence ID" value="MDP9824129.1"/>
    <property type="molecule type" value="Genomic_DNA"/>
</dbReference>
<evidence type="ECO:0000313" key="1">
    <source>
        <dbReference type="EMBL" id="MDP9824129.1"/>
    </source>
</evidence>
<organism evidence="1 2">
    <name type="scientific">Nocardioides massiliensis</name>
    <dbReference type="NCBI Taxonomy" id="1325935"/>
    <lineage>
        <taxon>Bacteria</taxon>
        <taxon>Bacillati</taxon>
        <taxon>Actinomycetota</taxon>
        <taxon>Actinomycetes</taxon>
        <taxon>Propionibacteriales</taxon>
        <taxon>Nocardioidaceae</taxon>
        <taxon>Nocardioides</taxon>
    </lineage>
</organism>
<accession>A0ABT9NVE4</accession>
<proteinExistence type="predicted"/>
<sequence length="73" mass="7924">MEVKIGVQNAPRELVLDIDTSQEEFEKTVTAAVQSDSVLPLTDTKGRRVLVPASKIAYVEIGREVTGAVGFHL</sequence>
<evidence type="ECO:0008006" key="3">
    <source>
        <dbReference type="Google" id="ProtNLM"/>
    </source>
</evidence>
<dbReference type="Pfam" id="PF11305">
    <property type="entry name" value="DUF3107"/>
    <property type="match status" value="1"/>
</dbReference>
<gene>
    <name evidence="1" type="ORF">J2S59_003938</name>
</gene>
<dbReference type="InterPro" id="IPR021456">
    <property type="entry name" value="DUF3107"/>
</dbReference>